<gene>
    <name evidence="1" type="ORF">PsorP6_018242</name>
</gene>
<dbReference type="EMBL" id="CM047581">
    <property type="protein sequence ID" value="KAI9916680.1"/>
    <property type="molecule type" value="Genomic_DNA"/>
</dbReference>
<reference evidence="1 2" key="1">
    <citation type="journal article" date="2022" name="bioRxiv">
        <title>The genome of the oomycete Peronosclerospora sorghi, a cosmopolitan pathogen of maize and sorghum, is inflated with dispersed pseudogenes.</title>
        <authorList>
            <person name="Fletcher K."/>
            <person name="Martin F."/>
            <person name="Isakeit T."/>
            <person name="Cavanaugh K."/>
            <person name="Magill C."/>
            <person name="Michelmore R."/>
        </authorList>
    </citation>
    <scope>NUCLEOTIDE SEQUENCE [LARGE SCALE GENOMIC DNA]</scope>
    <source>
        <strain evidence="1">P6</strain>
    </source>
</reference>
<evidence type="ECO:0000313" key="2">
    <source>
        <dbReference type="Proteomes" id="UP001163321"/>
    </source>
</evidence>
<name>A0ACC0WDG1_9STRA</name>
<organism evidence="1 2">
    <name type="scientific">Peronosclerospora sorghi</name>
    <dbReference type="NCBI Taxonomy" id="230839"/>
    <lineage>
        <taxon>Eukaryota</taxon>
        <taxon>Sar</taxon>
        <taxon>Stramenopiles</taxon>
        <taxon>Oomycota</taxon>
        <taxon>Peronosporomycetes</taxon>
        <taxon>Peronosporales</taxon>
        <taxon>Peronosporaceae</taxon>
        <taxon>Peronosclerospora</taxon>
    </lineage>
</organism>
<keyword evidence="2" id="KW-1185">Reference proteome</keyword>
<dbReference type="Proteomes" id="UP001163321">
    <property type="component" value="Chromosome 2"/>
</dbReference>
<accession>A0ACC0WDG1</accession>
<evidence type="ECO:0000313" key="1">
    <source>
        <dbReference type="EMBL" id="KAI9916680.1"/>
    </source>
</evidence>
<protein>
    <submittedName>
        <fullName evidence="1">Uncharacterized protein</fullName>
    </submittedName>
</protein>
<proteinExistence type="predicted"/>
<comment type="caution">
    <text evidence="1">The sequence shown here is derived from an EMBL/GenBank/DDBJ whole genome shotgun (WGS) entry which is preliminary data.</text>
</comment>
<sequence>MRRMYQAYWDEFHSHDQECRLNKEFTTISKAGMASNPNEIQLWGSMFDDVNYYVRLCGIFGMTHDSSLIDIKPYDSRKQDSHKIKINGGTKKLPKLICQDHI</sequence>